<evidence type="ECO:0000256" key="4">
    <source>
        <dbReference type="ARBA" id="ARBA00023136"/>
    </source>
</evidence>
<protein>
    <recommendedName>
        <fullName evidence="6">G-protein coupled receptors family 1 profile domain-containing protein</fullName>
    </recommendedName>
</protein>
<feature type="transmembrane region" description="Helical" evidence="5">
    <location>
        <begin position="36"/>
        <end position="57"/>
    </location>
</feature>
<evidence type="ECO:0000313" key="7">
    <source>
        <dbReference type="EMBL" id="CAG7815918.1"/>
    </source>
</evidence>
<evidence type="ECO:0000256" key="1">
    <source>
        <dbReference type="ARBA" id="ARBA00004370"/>
    </source>
</evidence>
<feature type="domain" description="G-protein coupled receptors family 1 profile" evidence="6">
    <location>
        <begin position="1"/>
        <end position="89"/>
    </location>
</feature>
<sequence>PFLILIVFNLVIYKQIQKSNRIRQELSILQTSEINLALMLVCVVAVFLLCNIIPLVNNLMEFCCDNSRILVFLGNFLVAFNSSINFLIYYSFGERFRRDFRATCVKLFCCCITVDRDDYSRRKSGSSVYYNSEMNSFSTAASQRRSTFSRISVSVISNGSVRDDKICRHPCETRRQSTIQAK</sequence>
<dbReference type="SUPFAM" id="SSF81321">
    <property type="entry name" value="Family A G protein-coupled receptor-like"/>
    <property type="match status" value="1"/>
</dbReference>
<dbReference type="InterPro" id="IPR052954">
    <property type="entry name" value="GPCR-Ligand_Int"/>
</dbReference>
<evidence type="ECO:0000256" key="2">
    <source>
        <dbReference type="ARBA" id="ARBA00022692"/>
    </source>
</evidence>
<accession>A0A8J2KFP1</accession>
<gene>
    <name evidence="7" type="ORF">AFUS01_LOCUS26564</name>
</gene>
<feature type="non-terminal residue" evidence="7">
    <location>
        <position position="182"/>
    </location>
</feature>
<proteinExistence type="predicted"/>
<comment type="subcellular location">
    <subcellularLocation>
        <location evidence="1">Membrane</location>
    </subcellularLocation>
</comment>
<organism evidence="7 8">
    <name type="scientific">Allacma fusca</name>
    <dbReference type="NCBI Taxonomy" id="39272"/>
    <lineage>
        <taxon>Eukaryota</taxon>
        <taxon>Metazoa</taxon>
        <taxon>Ecdysozoa</taxon>
        <taxon>Arthropoda</taxon>
        <taxon>Hexapoda</taxon>
        <taxon>Collembola</taxon>
        <taxon>Symphypleona</taxon>
        <taxon>Sminthuridae</taxon>
        <taxon>Allacma</taxon>
    </lineage>
</organism>
<dbReference type="EMBL" id="CAJVCH010356436">
    <property type="protein sequence ID" value="CAG7815918.1"/>
    <property type="molecule type" value="Genomic_DNA"/>
</dbReference>
<dbReference type="AlphaFoldDB" id="A0A8J2KFP1"/>
<dbReference type="InterPro" id="IPR017452">
    <property type="entry name" value="GPCR_Rhodpsn_7TM"/>
</dbReference>
<dbReference type="OrthoDB" id="10011262at2759"/>
<dbReference type="Proteomes" id="UP000708208">
    <property type="component" value="Unassembled WGS sequence"/>
</dbReference>
<dbReference type="GO" id="GO:0016020">
    <property type="term" value="C:membrane"/>
    <property type="evidence" value="ECO:0007669"/>
    <property type="project" value="UniProtKB-SubCell"/>
</dbReference>
<evidence type="ECO:0000256" key="5">
    <source>
        <dbReference type="SAM" id="Phobius"/>
    </source>
</evidence>
<feature type="transmembrane region" description="Helical" evidence="5">
    <location>
        <begin position="69"/>
        <end position="92"/>
    </location>
</feature>
<dbReference type="PANTHER" id="PTHR46641">
    <property type="entry name" value="FMRFAMIDE RECEPTOR-RELATED"/>
    <property type="match status" value="1"/>
</dbReference>
<keyword evidence="4 5" id="KW-0472">Membrane</keyword>
<keyword evidence="2 5" id="KW-0812">Transmembrane</keyword>
<name>A0A8J2KFP1_9HEXA</name>
<evidence type="ECO:0000256" key="3">
    <source>
        <dbReference type="ARBA" id="ARBA00022989"/>
    </source>
</evidence>
<comment type="caution">
    <text evidence="7">The sequence shown here is derived from an EMBL/GenBank/DDBJ whole genome shotgun (WGS) entry which is preliminary data.</text>
</comment>
<evidence type="ECO:0000313" key="8">
    <source>
        <dbReference type="Proteomes" id="UP000708208"/>
    </source>
</evidence>
<keyword evidence="3 5" id="KW-1133">Transmembrane helix</keyword>
<evidence type="ECO:0000259" key="6">
    <source>
        <dbReference type="PROSITE" id="PS50262"/>
    </source>
</evidence>
<keyword evidence="8" id="KW-1185">Reference proteome</keyword>
<reference evidence="7" key="1">
    <citation type="submission" date="2021-06" db="EMBL/GenBank/DDBJ databases">
        <authorList>
            <person name="Hodson N. C."/>
            <person name="Mongue J. A."/>
            <person name="Jaron S. K."/>
        </authorList>
    </citation>
    <scope>NUCLEOTIDE SEQUENCE</scope>
</reference>
<dbReference type="PANTHER" id="PTHR46641:SF2">
    <property type="entry name" value="FMRFAMIDE RECEPTOR"/>
    <property type="match status" value="1"/>
</dbReference>
<dbReference type="PROSITE" id="PS50262">
    <property type="entry name" value="G_PROTEIN_RECEP_F1_2"/>
    <property type="match status" value="1"/>
</dbReference>